<protein>
    <submittedName>
        <fullName evidence="1">Uncharacterized protein</fullName>
    </submittedName>
</protein>
<dbReference type="Proteomes" id="UP000014500">
    <property type="component" value="Unassembled WGS sequence"/>
</dbReference>
<dbReference type="HOGENOM" id="CLU_2815682_0_0_1"/>
<proteinExistence type="predicted"/>
<organism evidence="1 2">
    <name type="scientific">Strigamia maritima</name>
    <name type="common">European centipede</name>
    <name type="synonym">Geophilus maritimus</name>
    <dbReference type="NCBI Taxonomy" id="126957"/>
    <lineage>
        <taxon>Eukaryota</taxon>
        <taxon>Metazoa</taxon>
        <taxon>Ecdysozoa</taxon>
        <taxon>Arthropoda</taxon>
        <taxon>Myriapoda</taxon>
        <taxon>Chilopoda</taxon>
        <taxon>Pleurostigmophora</taxon>
        <taxon>Geophilomorpha</taxon>
        <taxon>Linotaeniidae</taxon>
        <taxon>Strigamia</taxon>
    </lineage>
</organism>
<name>T1JAE8_STRMM</name>
<evidence type="ECO:0000313" key="2">
    <source>
        <dbReference type="Proteomes" id="UP000014500"/>
    </source>
</evidence>
<dbReference type="EnsemblMetazoa" id="SMAR010714-RA">
    <property type="protein sequence ID" value="SMAR010714-PA"/>
    <property type="gene ID" value="SMAR010714"/>
</dbReference>
<evidence type="ECO:0000313" key="1">
    <source>
        <dbReference type="EnsemblMetazoa" id="SMAR010714-PA"/>
    </source>
</evidence>
<reference evidence="2" key="1">
    <citation type="submission" date="2011-05" db="EMBL/GenBank/DDBJ databases">
        <authorList>
            <person name="Richards S.R."/>
            <person name="Qu J."/>
            <person name="Jiang H."/>
            <person name="Jhangiani S.N."/>
            <person name="Agravi P."/>
            <person name="Goodspeed R."/>
            <person name="Gross S."/>
            <person name="Mandapat C."/>
            <person name="Jackson L."/>
            <person name="Mathew T."/>
            <person name="Pu L."/>
            <person name="Thornton R."/>
            <person name="Saada N."/>
            <person name="Wilczek-Boney K.B."/>
            <person name="Lee S."/>
            <person name="Kovar C."/>
            <person name="Wu Y."/>
            <person name="Scherer S.E."/>
            <person name="Worley K.C."/>
            <person name="Muzny D.M."/>
            <person name="Gibbs R."/>
        </authorList>
    </citation>
    <scope>NUCLEOTIDE SEQUENCE</scope>
    <source>
        <strain evidence="2">Brora</strain>
    </source>
</reference>
<dbReference type="AlphaFoldDB" id="T1JAE8"/>
<keyword evidence="2" id="KW-1185">Reference proteome</keyword>
<reference evidence="1" key="2">
    <citation type="submission" date="2015-02" db="UniProtKB">
        <authorList>
            <consortium name="EnsemblMetazoa"/>
        </authorList>
    </citation>
    <scope>IDENTIFICATION</scope>
</reference>
<dbReference type="EMBL" id="JH431998">
    <property type="status" value="NOT_ANNOTATED_CDS"/>
    <property type="molecule type" value="Genomic_DNA"/>
</dbReference>
<sequence>MMYLSQKQKFEVKTNNNDSIFINCYSSRGSSKQQISGRLISDLCPMFICMIKKRREERSRPRLRLIG</sequence>
<accession>T1JAE8</accession>